<evidence type="ECO:0000256" key="9">
    <source>
        <dbReference type="ARBA" id="ARBA00023136"/>
    </source>
</evidence>
<evidence type="ECO:0000256" key="5">
    <source>
        <dbReference type="ARBA" id="ARBA00022475"/>
    </source>
</evidence>
<dbReference type="OrthoDB" id="6118198at2"/>
<evidence type="ECO:0000256" key="11">
    <source>
        <dbReference type="SAM" id="SignalP"/>
    </source>
</evidence>
<keyword evidence="4" id="KW-0813">Transport</keyword>
<keyword evidence="5" id="KW-1003">Cell membrane</keyword>
<evidence type="ECO:0000256" key="1">
    <source>
        <dbReference type="ARBA" id="ARBA00004533"/>
    </source>
</evidence>
<comment type="subcellular location">
    <subcellularLocation>
        <location evidence="1">Cell inner membrane</location>
    </subcellularLocation>
</comment>
<keyword evidence="9" id="KW-0472">Membrane</keyword>
<evidence type="ECO:0000256" key="8">
    <source>
        <dbReference type="ARBA" id="ARBA00022927"/>
    </source>
</evidence>
<proteinExistence type="inferred from homology"/>
<evidence type="ECO:0000256" key="6">
    <source>
        <dbReference type="ARBA" id="ARBA00022519"/>
    </source>
</evidence>
<evidence type="ECO:0000256" key="4">
    <source>
        <dbReference type="ARBA" id="ARBA00022448"/>
    </source>
</evidence>
<evidence type="ECO:0000256" key="2">
    <source>
        <dbReference type="ARBA" id="ARBA00007208"/>
    </source>
</evidence>
<gene>
    <name evidence="13" type="ORF">AZ468_12690</name>
    <name evidence="12" type="ORF">OPW20_23725</name>
</gene>
<dbReference type="InterPro" id="IPR022792">
    <property type="entry name" value="T2SS_protein-GspN"/>
</dbReference>
<name>A0A178J9C8_9VIBR</name>
<dbReference type="Proteomes" id="UP001150001">
    <property type="component" value="Unassembled WGS sequence"/>
</dbReference>
<comment type="caution">
    <text evidence="13">The sequence shown here is derived from an EMBL/GenBank/DDBJ whole genome shotgun (WGS) entry which is preliminary data.</text>
</comment>
<keyword evidence="7" id="KW-0812">Transmembrane</keyword>
<reference evidence="12" key="2">
    <citation type="submission" date="2022-11" db="EMBL/GenBank/DDBJ databases">
        <title>Role of the vibriolysin VemA secreted by the emergent pathogen Vibrio europaeus in the colonization of Manila clam mucus.</title>
        <authorList>
            <person name="Martinez C."/>
            <person name="Rodriguez S."/>
            <person name="Vences A."/>
            <person name="Barja J.L."/>
            <person name="Toranzo A.E."/>
            <person name="Dubert J."/>
        </authorList>
    </citation>
    <scope>NUCLEOTIDE SEQUENCE</scope>
    <source>
        <strain evidence="12">3454</strain>
    </source>
</reference>
<dbReference type="EMBL" id="JAPFIT010000032">
    <property type="protein sequence ID" value="MDC5743072.1"/>
    <property type="molecule type" value="Genomic_DNA"/>
</dbReference>
<dbReference type="Proteomes" id="UP000094761">
    <property type="component" value="Unassembled WGS sequence"/>
</dbReference>
<protein>
    <recommendedName>
        <fullName evidence="3">Type II secretion system protein N</fullName>
    </recommendedName>
    <alternativeName>
        <fullName evidence="10">General secretion pathway protein N</fullName>
    </alternativeName>
</protein>
<feature type="chain" id="PRO_5044550548" description="Type II secretion system protein N" evidence="11">
    <location>
        <begin position="20"/>
        <end position="254"/>
    </location>
</feature>
<evidence type="ECO:0000256" key="3">
    <source>
        <dbReference type="ARBA" id="ARBA00021563"/>
    </source>
</evidence>
<keyword evidence="11" id="KW-0732">Signal</keyword>
<keyword evidence="8" id="KW-0653">Protein transport</keyword>
<sequence length="254" mass="27825">MKKTVLSGVFLSSIFVASAMVHLPAQFVVQYAPLPNQLDLIGVDGTVWQGSVHQVKWQNQNYGALNWQLNLAKLLTGNAEAQVRFGRGSDLSLQGRGIVGYSPSGLYAENLIVSLPVEKVMQFAPSLPVPLELNGQVELSLRSYAYASPYCESAQGSVVWNTDTVGTPMSDLEVGPVIANFSCQSNSFDVVGEQKSNQVESGFTAKLNSDQSYTSSAWFKPQTEFPSAFQQQLKWLPTPADREGKFQFSYQGRL</sequence>
<evidence type="ECO:0000313" key="14">
    <source>
        <dbReference type="Proteomes" id="UP000094761"/>
    </source>
</evidence>
<dbReference type="GO" id="GO:0015627">
    <property type="term" value="C:type II protein secretion system complex"/>
    <property type="evidence" value="ECO:0007669"/>
    <property type="project" value="InterPro"/>
</dbReference>
<evidence type="ECO:0000256" key="10">
    <source>
        <dbReference type="ARBA" id="ARBA00030772"/>
    </source>
</evidence>
<evidence type="ECO:0000313" key="15">
    <source>
        <dbReference type="Proteomes" id="UP001150001"/>
    </source>
</evidence>
<dbReference type="EMBL" id="LUAX01000004">
    <property type="protein sequence ID" value="OAM98844.1"/>
    <property type="molecule type" value="Genomic_DNA"/>
</dbReference>
<accession>A0A178J9C8</accession>
<evidence type="ECO:0000313" key="13">
    <source>
        <dbReference type="EMBL" id="OAM98844.1"/>
    </source>
</evidence>
<dbReference type="GO" id="GO:0015628">
    <property type="term" value="P:protein secretion by the type II secretion system"/>
    <property type="evidence" value="ECO:0007669"/>
    <property type="project" value="InterPro"/>
</dbReference>
<comment type="similarity">
    <text evidence="2">Belongs to the GSP N family.</text>
</comment>
<evidence type="ECO:0000256" key="7">
    <source>
        <dbReference type="ARBA" id="ARBA00022692"/>
    </source>
</evidence>
<dbReference type="AlphaFoldDB" id="A0A178J9C8"/>
<evidence type="ECO:0000313" key="12">
    <source>
        <dbReference type="EMBL" id="MDC5743072.1"/>
    </source>
</evidence>
<dbReference type="GeneID" id="78076564"/>
<dbReference type="RefSeq" id="WP_069667724.1">
    <property type="nucleotide sequence ID" value="NZ_JAPFIM010000012.1"/>
</dbReference>
<keyword evidence="6" id="KW-0997">Cell inner membrane</keyword>
<keyword evidence="15" id="KW-1185">Reference proteome</keyword>
<dbReference type="GO" id="GO:0005886">
    <property type="term" value="C:plasma membrane"/>
    <property type="evidence" value="ECO:0007669"/>
    <property type="project" value="UniProtKB-SubCell"/>
</dbReference>
<feature type="signal peptide" evidence="11">
    <location>
        <begin position="1"/>
        <end position="19"/>
    </location>
</feature>
<reference evidence="13 14" key="1">
    <citation type="submission" date="2016-03" db="EMBL/GenBank/DDBJ databases">
        <title>Draft genome sequence of the Vibrio tubiashii subs. europaeus.</title>
        <authorList>
            <person name="Spinard E."/>
            <person name="Dubert J."/>
            <person name="Nelson D.R."/>
            <person name="Barja J.L."/>
        </authorList>
    </citation>
    <scope>NUCLEOTIDE SEQUENCE [LARGE SCALE GENOMIC DNA]</scope>
    <source>
        <strain evidence="14">PP-638</strain>
        <strain evidence="13">PP2-638</strain>
    </source>
</reference>
<dbReference type="Pfam" id="PF01203">
    <property type="entry name" value="T2SSN"/>
    <property type="match status" value="1"/>
</dbReference>
<organism evidence="13 14">
    <name type="scientific">Vibrio europaeus</name>
    <dbReference type="NCBI Taxonomy" id="300876"/>
    <lineage>
        <taxon>Bacteria</taxon>
        <taxon>Pseudomonadati</taxon>
        <taxon>Pseudomonadota</taxon>
        <taxon>Gammaproteobacteria</taxon>
        <taxon>Vibrionales</taxon>
        <taxon>Vibrionaceae</taxon>
        <taxon>Vibrio</taxon>
        <taxon>Vibrio oreintalis group</taxon>
    </lineage>
</organism>